<protein>
    <submittedName>
        <fullName evidence="2">Uncharacterized protein</fullName>
    </submittedName>
</protein>
<keyword evidence="1" id="KW-0472">Membrane</keyword>
<dbReference type="KEGG" id="rho:RHOM_14795"/>
<reference evidence="2 3" key="1">
    <citation type="journal article" date="2015" name="Genome Announc.">
        <title>Complete genome sequence of the human gut symbiont Roseburia hominis.</title>
        <authorList>
            <person name="Travis A.J."/>
            <person name="Kelly D."/>
            <person name="Flint H.J."/>
            <person name="Aminov R.I."/>
        </authorList>
    </citation>
    <scope>NUCLEOTIDE SEQUENCE [LARGE SCALE GENOMIC DNA]</scope>
    <source>
        <strain evidence="3">DSM 16839 / JCM 17582 / NCIMB 14029 / A2-183</strain>
    </source>
</reference>
<evidence type="ECO:0000256" key="1">
    <source>
        <dbReference type="SAM" id="Phobius"/>
    </source>
</evidence>
<dbReference type="GeneID" id="93725166"/>
<keyword evidence="1" id="KW-0812">Transmembrane</keyword>
<dbReference type="STRING" id="585394.RHOM_14795"/>
<gene>
    <name evidence="2" type="ordered locus">RHOM_14795</name>
</gene>
<dbReference type="HOGENOM" id="CLU_201674_1_1_9"/>
<organism evidence="2 3">
    <name type="scientific">Roseburia hominis (strain DSM 16839 / JCM 17582 / NCIMB 14029 / A2-183)</name>
    <dbReference type="NCBI Taxonomy" id="585394"/>
    <lineage>
        <taxon>Bacteria</taxon>
        <taxon>Bacillati</taxon>
        <taxon>Bacillota</taxon>
        <taxon>Clostridia</taxon>
        <taxon>Lachnospirales</taxon>
        <taxon>Lachnospiraceae</taxon>
        <taxon>Roseburia</taxon>
    </lineage>
</organism>
<dbReference type="RefSeq" id="WP_014081028.1">
    <property type="nucleotide sequence ID" value="NC_015977.1"/>
</dbReference>
<keyword evidence="1" id="KW-1133">Transmembrane helix</keyword>
<evidence type="ECO:0000313" key="2">
    <source>
        <dbReference type="EMBL" id="AEN98065.1"/>
    </source>
</evidence>
<proteinExistence type="predicted"/>
<dbReference type="eggNOG" id="ENOG5033B4Z">
    <property type="taxonomic scope" value="Bacteria"/>
</dbReference>
<dbReference type="Proteomes" id="UP000008178">
    <property type="component" value="Chromosome"/>
</dbReference>
<dbReference type="EMBL" id="CP003040">
    <property type="protein sequence ID" value="AEN98065.1"/>
    <property type="molecule type" value="Genomic_DNA"/>
</dbReference>
<sequence>MEEKIYKTMGSTGAASLAVGICVLTGGIAAGILLIVNGARLLKNRAKIIF</sequence>
<keyword evidence="3" id="KW-1185">Reference proteome</keyword>
<accession>G2T5R9</accession>
<evidence type="ECO:0000313" key="3">
    <source>
        <dbReference type="Proteomes" id="UP000008178"/>
    </source>
</evidence>
<dbReference type="AlphaFoldDB" id="G2T5R9"/>
<feature type="transmembrane region" description="Helical" evidence="1">
    <location>
        <begin position="12"/>
        <end position="36"/>
    </location>
</feature>
<name>G2T5R9_ROSHA</name>